<evidence type="ECO:0000259" key="9">
    <source>
        <dbReference type="Pfam" id="PF01576"/>
    </source>
</evidence>
<feature type="region of interest" description="Disordered" evidence="8">
    <location>
        <begin position="327"/>
        <end position="392"/>
    </location>
</feature>
<evidence type="ECO:0000313" key="10">
    <source>
        <dbReference type="EMBL" id="MEQ2183673.1"/>
    </source>
</evidence>
<dbReference type="PANTHER" id="PTHR46349">
    <property type="entry name" value="CINGULIN-LIKE PROTEIN 1-RELATED"/>
    <property type="match status" value="1"/>
</dbReference>
<evidence type="ECO:0000256" key="1">
    <source>
        <dbReference type="ARBA" id="ARBA00004657"/>
    </source>
</evidence>
<proteinExistence type="predicted"/>
<keyword evidence="4" id="KW-0175">Coiled coil</keyword>
<dbReference type="Pfam" id="PF01576">
    <property type="entry name" value="Myosin_tail_1"/>
    <property type="match status" value="2"/>
</dbReference>
<reference evidence="10 11" key="1">
    <citation type="submission" date="2021-06" db="EMBL/GenBank/DDBJ databases">
        <authorList>
            <person name="Palmer J.M."/>
        </authorList>
    </citation>
    <scope>NUCLEOTIDE SEQUENCE [LARGE SCALE GENOMIC DNA]</scope>
    <source>
        <strain evidence="10 11">GA_2019</strain>
        <tissue evidence="10">Muscle</tissue>
    </source>
</reference>
<evidence type="ECO:0000256" key="5">
    <source>
        <dbReference type="ARBA" id="ARBA00023123"/>
    </source>
</evidence>
<dbReference type="InterPro" id="IPR002928">
    <property type="entry name" value="Myosin_tail"/>
</dbReference>
<keyword evidence="3" id="KW-0963">Cytoplasm</keyword>
<dbReference type="Gene3D" id="6.10.250.2420">
    <property type="match status" value="1"/>
</dbReference>
<feature type="compositionally biased region" description="Basic and acidic residues" evidence="8">
    <location>
        <begin position="327"/>
        <end position="339"/>
    </location>
</feature>
<evidence type="ECO:0000313" key="11">
    <source>
        <dbReference type="Proteomes" id="UP001476798"/>
    </source>
</evidence>
<evidence type="ECO:0000256" key="7">
    <source>
        <dbReference type="ARBA" id="ARBA00023179"/>
    </source>
</evidence>
<evidence type="ECO:0000256" key="8">
    <source>
        <dbReference type="SAM" id="MobiDB-lite"/>
    </source>
</evidence>
<keyword evidence="6" id="KW-0505">Motor protein</keyword>
<organism evidence="10 11">
    <name type="scientific">Goodea atripinnis</name>
    <dbReference type="NCBI Taxonomy" id="208336"/>
    <lineage>
        <taxon>Eukaryota</taxon>
        <taxon>Metazoa</taxon>
        <taxon>Chordata</taxon>
        <taxon>Craniata</taxon>
        <taxon>Vertebrata</taxon>
        <taxon>Euteleostomi</taxon>
        <taxon>Actinopterygii</taxon>
        <taxon>Neopterygii</taxon>
        <taxon>Teleostei</taxon>
        <taxon>Neoteleostei</taxon>
        <taxon>Acanthomorphata</taxon>
        <taxon>Ovalentaria</taxon>
        <taxon>Atherinomorphae</taxon>
        <taxon>Cyprinodontiformes</taxon>
        <taxon>Goodeidae</taxon>
        <taxon>Goodea</taxon>
    </lineage>
</organism>
<dbReference type="PANTHER" id="PTHR46349:SF7">
    <property type="entry name" value="MYOSIN TAIL DOMAIN-CONTAINING PROTEIN"/>
    <property type="match status" value="1"/>
</dbReference>
<sequence>MLAEEKNISARYAEERDRAEAEAREKETRALALTRELESLMDVKEELDRNNKLLRAEMEDLVSSKDDVGKNVHELEKGKRAMEQQLEEMKTQLEELEDELQATEDAKLRLEVNMQAMKAQYERDLAGRDEMGEEKKRALVKQMKDLIRELEDTRMSRDEILAQSKETEKKLKGMEADMIQMQEVCFHTKAAEERRRLEARIAQLEEELEEEQCNTELINDRLKKAMLQTDQINVELTAERSISQRVEGARSQLERQNKELKLKLQELEGTIKSKYKANMAALEAKIAQLEEQLDIESRERLTATKLVRRTEKKLKEVILQVDDERRNAEQQKDQADKLNSRMKQLKRQLEEAEEEAQRANANRRKLQRELEDATESADAMNREVVSLKSKLR</sequence>
<gene>
    <name evidence="10" type="ORF">GOODEAATRI_000500</name>
</gene>
<accession>A0ABV0PJQ2</accession>
<dbReference type="Proteomes" id="UP001476798">
    <property type="component" value="Unassembled WGS sequence"/>
</dbReference>
<evidence type="ECO:0000256" key="2">
    <source>
        <dbReference type="ARBA" id="ARBA00022433"/>
    </source>
</evidence>
<name>A0ABV0PJQ2_9TELE</name>
<keyword evidence="5" id="KW-0518">Myosin</keyword>
<evidence type="ECO:0000256" key="4">
    <source>
        <dbReference type="ARBA" id="ARBA00023054"/>
    </source>
</evidence>
<evidence type="ECO:0000256" key="3">
    <source>
        <dbReference type="ARBA" id="ARBA00022490"/>
    </source>
</evidence>
<evidence type="ECO:0000256" key="6">
    <source>
        <dbReference type="ARBA" id="ARBA00023175"/>
    </source>
</evidence>
<keyword evidence="2" id="KW-0787">Thick filament</keyword>
<protein>
    <recommendedName>
        <fullName evidence="9">Myosin tail domain-containing protein</fullName>
    </recommendedName>
</protein>
<keyword evidence="11" id="KW-1185">Reference proteome</keyword>
<feature type="region of interest" description="Disordered" evidence="8">
    <location>
        <begin position="1"/>
        <end position="24"/>
    </location>
</feature>
<dbReference type="SUPFAM" id="SSF90257">
    <property type="entry name" value="Myosin rod fragments"/>
    <property type="match status" value="1"/>
</dbReference>
<comment type="subcellular location">
    <subcellularLocation>
        <location evidence="1">Cytoplasm</location>
        <location evidence="1">Myofibril</location>
    </subcellularLocation>
</comment>
<dbReference type="EMBL" id="JAHRIO010079978">
    <property type="protein sequence ID" value="MEQ2183673.1"/>
    <property type="molecule type" value="Genomic_DNA"/>
</dbReference>
<comment type="caution">
    <text evidence="10">The sequence shown here is derived from an EMBL/GenBank/DDBJ whole genome shotgun (WGS) entry which is preliminary data.</text>
</comment>
<keyword evidence="7" id="KW-0514">Muscle protein</keyword>
<feature type="domain" description="Myosin tail" evidence="9">
    <location>
        <begin position="1"/>
        <end position="146"/>
    </location>
</feature>
<feature type="domain" description="Myosin tail" evidence="9">
    <location>
        <begin position="189"/>
        <end position="391"/>
    </location>
</feature>